<evidence type="ECO:0000313" key="2">
    <source>
        <dbReference type="Proteomes" id="UP000269396"/>
    </source>
</evidence>
<accession>A0A183PQW6</accession>
<evidence type="ECO:0000313" key="1">
    <source>
        <dbReference type="EMBL" id="VDP72237.1"/>
    </source>
</evidence>
<dbReference type="STRING" id="31246.A0A183PQW6"/>
<dbReference type="PANTHER" id="PTHR33053">
    <property type="entry name" value="PROTEIN, PUTATIVE-RELATED"/>
    <property type="match status" value="1"/>
</dbReference>
<name>A0A183PQW6_9TREM</name>
<dbReference type="Proteomes" id="UP000269396">
    <property type="component" value="Unassembled WGS sequence"/>
</dbReference>
<dbReference type="AlphaFoldDB" id="A0A183PQW6"/>
<dbReference type="EMBL" id="UZAL01037620">
    <property type="protein sequence ID" value="VDP72237.1"/>
    <property type="molecule type" value="Genomic_DNA"/>
</dbReference>
<protein>
    <submittedName>
        <fullName evidence="1">Uncharacterized protein</fullName>
    </submittedName>
</protein>
<reference evidence="1 2" key="1">
    <citation type="submission" date="2018-11" db="EMBL/GenBank/DDBJ databases">
        <authorList>
            <consortium name="Pathogen Informatics"/>
        </authorList>
    </citation>
    <scope>NUCLEOTIDE SEQUENCE [LARGE SCALE GENOMIC DNA]</scope>
    <source>
        <strain>Denwood</strain>
        <strain evidence="2">Zambia</strain>
    </source>
</reference>
<keyword evidence="2" id="KW-1185">Reference proteome</keyword>
<gene>
    <name evidence="1" type="ORF">SMTD_LOCUS16752</name>
</gene>
<sequence length="316" mass="36055">MIYLGVTKKLISLWKDLAITRLNSMDQSIIASINDALHLCRQNTTCDFQRKCRSLYEVSVWKAIECRLFLLYLGPVVFHNRLPLSMYKNFQSLSLSMYLLSHPKFHITFANSVRLYINKFLLGYEGCCGTEHLIYNVHSLKHIADDVMEHGTLESFSAFPFESYMREIRRSVHCGFAAAKQAAQRYAEEVYFQSILNRDVADNVTGPEVIYDSSKEIISYRNTKLSATRPDNVVIAKGRPGFVPEIGDGGRFRFRAFLDPSDLYTDPFPSGNIGVFKCATLSQEGTWITVTDIPCKCVCIRTQNYDVIIPLLHTLQ</sequence>
<organism evidence="1 2">
    <name type="scientific">Schistosoma mattheei</name>
    <dbReference type="NCBI Taxonomy" id="31246"/>
    <lineage>
        <taxon>Eukaryota</taxon>
        <taxon>Metazoa</taxon>
        <taxon>Spiralia</taxon>
        <taxon>Lophotrochozoa</taxon>
        <taxon>Platyhelminthes</taxon>
        <taxon>Trematoda</taxon>
        <taxon>Digenea</taxon>
        <taxon>Strigeidida</taxon>
        <taxon>Schistosomatoidea</taxon>
        <taxon>Schistosomatidae</taxon>
        <taxon>Schistosoma</taxon>
    </lineage>
</organism>
<dbReference type="PANTHER" id="PTHR33053:SF24">
    <property type="entry name" value="TRANSPOSASE DOMAIN-CONTAINING PROTEIN"/>
    <property type="match status" value="1"/>
</dbReference>
<proteinExistence type="predicted"/>